<dbReference type="PANTHER" id="PTHR31630:SF6">
    <property type="entry name" value="PHYTANOYL-COA DIOXYGENASE-RELATED"/>
    <property type="match status" value="1"/>
</dbReference>
<dbReference type="Pfam" id="PF05721">
    <property type="entry name" value="PhyH"/>
    <property type="match status" value="1"/>
</dbReference>
<dbReference type="InterPro" id="IPR008775">
    <property type="entry name" value="Phytyl_CoA_dOase-like"/>
</dbReference>
<dbReference type="GO" id="GO:0016706">
    <property type="term" value="F:2-oxoglutarate-dependent dioxygenase activity"/>
    <property type="evidence" value="ECO:0007669"/>
    <property type="project" value="UniProtKB-ARBA"/>
</dbReference>
<gene>
    <name evidence="2" type="ORF">WG78_11970</name>
</gene>
<proteinExistence type="predicted"/>
<dbReference type="Proteomes" id="UP000037939">
    <property type="component" value="Unassembled WGS sequence"/>
</dbReference>
<dbReference type="SUPFAM" id="SSF51197">
    <property type="entry name" value="Clavaminate synthase-like"/>
    <property type="match status" value="1"/>
</dbReference>
<sequence>MNIHAAAAAPTTDPDGHGSHPGARGATTQLKDIKKTRPLRVLSEADWQHWISKGYVIVRQAVPQDQVDAVVDMLWQFQEMDPLDDSTWYKPQLRDHKMKELNNTGMVEVYNHPAMWATRQHPRVYDAFVDIWDREDLWVAVDRANLNPPNKGARAAGKINGFVHFDVDVSQRPLPVAVQGVLSLKKQDAETGGFQCLPSIFAEIEDWWSKQPPGSNPFAPDITGHELINTEMEPGDLLIFNSLLAHGVRPNRSENRVRMAQYISMFPADYENEPLRQARIHTWAAQTHPLGDAFPGDPREWEKHHSEVAQLNPLGRKLLGLDRW</sequence>
<dbReference type="STRING" id="857265.WG78_11970"/>
<dbReference type="PATRIC" id="fig|857265.3.peg.2465"/>
<dbReference type="OrthoDB" id="1157001at2"/>
<evidence type="ECO:0000256" key="1">
    <source>
        <dbReference type="SAM" id="MobiDB-lite"/>
    </source>
</evidence>
<dbReference type="PANTHER" id="PTHR31630">
    <property type="entry name" value="PHYTANOYL-COA DIOXYGENASE-RELATED-RELATED"/>
    <property type="match status" value="1"/>
</dbReference>
<keyword evidence="2" id="KW-0223">Dioxygenase</keyword>
<dbReference type="Gene3D" id="2.60.120.620">
    <property type="entry name" value="q2cbj1_9rhob like domain"/>
    <property type="match status" value="1"/>
</dbReference>
<reference evidence="2 3" key="1">
    <citation type="submission" date="2015-07" db="EMBL/GenBank/DDBJ databases">
        <title>Draft genome sequence of the Amantichitinum ursilacus IGB-41, a new chitin-degrading bacterium.</title>
        <authorList>
            <person name="Kirstahler P."/>
            <person name="Guenther M."/>
            <person name="Grumaz C."/>
            <person name="Rupp S."/>
            <person name="Zibek S."/>
            <person name="Sohn K."/>
        </authorList>
    </citation>
    <scope>NUCLEOTIDE SEQUENCE [LARGE SCALE GENOMIC DNA]</scope>
    <source>
        <strain evidence="2 3">IGB-41</strain>
    </source>
</reference>
<protein>
    <submittedName>
        <fullName evidence="2">Phytanoyl-CoA dioxygenase (PhyH)</fullName>
    </submittedName>
</protein>
<name>A0A0N0XKP2_9NEIS</name>
<dbReference type="AlphaFoldDB" id="A0A0N0XKP2"/>
<keyword evidence="2" id="KW-0560">Oxidoreductase</keyword>
<comment type="caution">
    <text evidence="2">The sequence shown here is derived from an EMBL/GenBank/DDBJ whole genome shotgun (WGS) entry which is preliminary data.</text>
</comment>
<dbReference type="EMBL" id="LAQT01000009">
    <property type="protein sequence ID" value="KPC52560.1"/>
    <property type="molecule type" value="Genomic_DNA"/>
</dbReference>
<evidence type="ECO:0000313" key="2">
    <source>
        <dbReference type="EMBL" id="KPC52560.1"/>
    </source>
</evidence>
<dbReference type="RefSeq" id="WP_053938051.1">
    <property type="nucleotide sequence ID" value="NZ_LAQT01000009.1"/>
</dbReference>
<feature type="region of interest" description="Disordered" evidence="1">
    <location>
        <begin position="1"/>
        <end position="31"/>
    </location>
</feature>
<accession>A0A0N0XKP2</accession>
<keyword evidence="3" id="KW-1185">Reference proteome</keyword>
<evidence type="ECO:0000313" key="3">
    <source>
        <dbReference type="Proteomes" id="UP000037939"/>
    </source>
</evidence>
<feature type="compositionally biased region" description="Low complexity" evidence="1">
    <location>
        <begin position="1"/>
        <end position="13"/>
    </location>
</feature>
<organism evidence="2 3">
    <name type="scientific">Amantichitinum ursilacus</name>
    <dbReference type="NCBI Taxonomy" id="857265"/>
    <lineage>
        <taxon>Bacteria</taxon>
        <taxon>Pseudomonadati</taxon>
        <taxon>Pseudomonadota</taxon>
        <taxon>Betaproteobacteria</taxon>
        <taxon>Neisseriales</taxon>
        <taxon>Chitinibacteraceae</taxon>
        <taxon>Amantichitinum</taxon>
    </lineage>
</organism>